<gene>
    <name evidence="1" type="ORF">LCGC14_2131140</name>
</gene>
<comment type="caution">
    <text evidence="1">The sequence shown here is derived from an EMBL/GenBank/DDBJ whole genome shotgun (WGS) entry which is preliminary data.</text>
</comment>
<protein>
    <submittedName>
        <fullName evidence="1">Uncharacterized protein</fullName>
    </submittedName>
</protein>
<evidence type="ECO:0000313" key="1">
    <source>
        <dbReference type="EMBL" id="KKL67823.1"/>
    </source>
</evidence>
<accession>A0A0F9E1C7</accession>
<sequence>MGEREARQVHRQERCFYCTEPVDWDTCVRDGGTNYCSHACKQAANDDYDLYVTDGDLDYGA</sequence>
<reference evidence="1" key="1">
    <citation type="journal article" date="2015" name="Nature">
        <title>Complex archaea that bridge the gap between prokaryotes and eukaryotes.</title>
        <authorList>
            <person name="Spang A."/>
            <person name="Saw J.H."/>
            <person name="Jorgensen S.L."/>
            <person name="Zaremba-Niedzwiedzka K."/>
            <person name="Martijn J."/>
            <person name="Lind A.E."/>
            <person name="van Eijk R."/>
            <person name="Schleper C."/>
            <person name="Guy L."/>
            <person name="Ettema T.J."/>
        </authorList>
    </citation>
    <scope>NUCLEOTIDE SEQUENCE</scope>
</reference>
<organism evidence="1">
    <name type="scientific">marine sediment metagenome</name>
    <dbReference type="NCBI Taxonomy" id="412755"/>
    <lineage>
        <taxon>unclassified sequences</taxon>
        <taxon>metagenomes</taxon>
        <taxon>ecological metagenomes</taxon>
    </lineage>
</organism>
<name>A0A0F9E1C7_9ZZZZ</name>
<dbReference type="AlphaFoldDB" id="A0A0F9E1C7"/>
<proteinExistence type="predicted"/>
<dbReference type="EMBL" id="LAZR01026737">
    <property type="protein sequence ID" value="KKL67823.1"/>
    <property type="molecule type" value="Genomic_DNA"/>
</dbReference>